<feature type="transmembrane region" description="Helical" evidence="1">
    <location>
        <begin position="9"/>
        <end position="27"/>
    </location>
</feature>
<evidence type="ECO:0000313" key="3">
    <source>
        <dbReference type="Proteomes" id="UP000191980"/>
    </source>
</evidence>
<organism evidence="2 3">
    <name type="scientific">Methyloprofundus sedimenti</name>
    <dbReference type="NCBI Taxonomy" id="1420851"/>
    <lineage>
        <taxon>Bacteria</taxon>
        <taxon>Pseudomonadati</taxon>
        <taxon>Pseudomonadota</taxon>
        <taxon>Gammaproteobacteria</taxon>
        <taxon>Methylococcales</taxon>
        <taxon>Methylococcaceae</taxon>
        <taxon>Methyloprofundus</taxon>
    </lineage>
</organism>
<evidence type="ECO:0000313" key="2">
    <source>
        <dbReference type="EMBL" id="OQK17816.1"/>
    </source>
</evidence>
<feature type="transmembrane region" description="Helical" evidence="1">
    <location>
        <begin position="96"/>
        <end position="114"/>
    </location>
</feature>
<feature type="transmembrane region" description="Helical" evidence="1">
    <location>
        <begin position="71"/>
        <end position="90"/>
    </location>
</feature>
<keyword evidence="1" id="KW-0812">Transmembrane</keyword>
<reference evidence="2 3" key="1">
    <citation type="submission" date="2015-12" db="EMBL/GenBank/DDBJ databases">
        <authorList>
            <person name="Shamseldin A."/>
            <person name="Moawad H."/>
            <person name="Abd El-Rahim W.M."/>
            <person name="Sadowsky M.J."/>
        </authorList>
    </citation>
    <scope>NUCLEOTIDE SEQUENCE [LARGE SCALE GENOMIC DNA]</scope>
    <source>
        <strain evidence="2 3">WF1</strain>
    </source>
</reference>
<dbReference type="Proteomes" id="UP000191980">
    <property type="component" value="Unassembled WGS sequence"/>
</dbReference>
<keyword evidence="1" id="KW-1133">Transmembrane helix</keyword>
<gene>
    <name evidence="2" type="ORF">AU255_08120</name>
</gene>
<dbReference type="RefSeq" id="WP_080522425.1">
    <property type="nucleotide sequence ID" value="NZ_LPUF01000001.1"/>
</dbReference>
<proteinExistence type="predicted"/>
<dbReference type="OrthoDB" id="5571363at2"/>
<sequence length="119" mass="13006">MSQPRNNNLLLKTLVMGGFIAALVYFFHPGVGSFSLIINGEPVADPLIRFAAIPTLLIAMLFTGILMFLAFLGVGMFMFIAALAFIMLGVFMVAPYFWPVLVIIFLVIVLMSIGNTKDS</sequence>
<protein>
    <submittedName>
        <fullName evidence="2">Uncharacterized protein</fullName>
    </submittedName>
</protein>
<dbReference type="EMBL" id="LPUF01000001">
    <property type="protein sequence ID" value="OQK17816.1"/>
    <property type="molecule type" value="Genomic_DNA"/>
</dbReference>
<feature type="transmembrane region" description="Helical" evidence="1">
    <location>
        <begin position="47"/>
        <end position="66"/>
    </location>
</feature>
<dbReference type="AlphaFoldDB" id="A0A1V8M8I5"/>
<name>A0A1V8M8I5_9GAMM</name>
<keyword evidence="3" id="KW-1185">Reference proteome</keyword>
<keyword evidence="1" id="KW-0472">Membrane</keyword>
<accession>A0A1V8M8I5</accession>
<comment type="caution">
    <text evidence="2">The sequence shown here is derived from an EMBL/GenBank/DDBJ whole genome shotgun (WGS) entry which is preliminary data.</text>
</comment>
<evidence type="ECO:0000256" key="1">
    <source>
        <dbReference type="SAM" id="Phobius"/>
    </source>
</evidence>